<accession>A0A4U3L4M2</accession>
<keyword evidence="3 7" id="KW-0812">Transmembrane</keyword>
<dbReference type="PANTHER" id="PTHR43731:SF14">
    <property type="entry name" value="PRESENILIN-ASSOCIATED RHOMBOID-LIKE PROTEIN, MITOCHONDRIAL"/>
    <property type="match status" value="1"/>
</dbReference>
<protein>
    <submittedName>
        <fullName evidence="9">Rhomboid family intramembrane serine protease</fullName>
    </submittedName>
</protein>
<keyword evidence="9" id="KW-0645">Protease</keyword>
<dbReference type="OrthoDB" id="9778341at2"/>
<evidence type="ECO:0000256" key="5">
    <source>
        <dbReference type="ARBA" id="ARBA00022989"/>
    </source>
</evidence>
<dbReference type="InterPro" id="IPR022764">
    <property type="entry name" value="Peptidase_S54_rhomboid_dom"/>
</dbReference>
<evidence type="ECO:0000256" key="3">
    <source>
        <dbReference type="ARBA" id="ARBA00022692"/>
    </source>
</evidence>
<feature type="transmembrane region" description="Helical" evidence="7">
    <location>
        <begin position="153"/>
        <end position="174"/>
    </location>
</feature>
<dbReference type="SUPFAM" id="SSF144091">
    <property type="entry name" value="Rhomboid-like"/>
    <property type="match status" value="1"/>
</dbReference>
<dbReference type="Proteomes" id="UP000305848">
    <property type="component" value="Unassembled WGS sequence"/>
</dbReference>
<evidence type="ECO:0000313" key="10">
    <source>
        <dbReference type="Proteomes" id="UP000305848"/>
    </source>
</evidence>
<evidence type="ECO:0000259" key="8">
    <source>
        <dbReference type="Pfam" id="PF01694"/>
    </source>
</evidence>
<name>A0A4U3L4M2_9BACT</name>
<evidence type="ECO:0000256" key="6">
    <source>
        <dbReference type="ARBA" id="ARBA00023136"/>
    </source>
</evidence>
<comment type="subcellular location">
    <subcellularLocation>
        <location evidence="1">Membrane</location>
        <topology evidence="1">Multi-pass membrane protein</topology>
    </subcellularLocation>
</comment>
<comment type="similarity">
    <text evidence="2">Belongs to the peptidase S54 family.</text>
</comment>
<dbReference type="Pfam" id="PF01694">
    <property type="entry name" value="Rhomboid"/>
    <property type="match status" value="1"/>
</dbReference>
<feature type="domain" description="Peptidase S54 rhomboid" evidence="8">
    <location>
        <begin position="89"/>
        <end position="237"/>
    </location>
</feature>
<dbReference type="EMBL" id="SZQL01000007">
    <property type="protein sequence ID" value="TKK68586.1"/>
    <property type="molecule type" value="Genomic_DNA"/>
</dbReference>
<keyword evidence="10" id="KW-1185">Reference proteome</keyword>
<keyword evidence="4" id="KW-0378">Hydrolase</keyword>
<feature type="transmembrane region" description="Helical" evidence="7">
    <location>
        <begin position="17"/>
        <end position="36"/>
    </location>
</feature>
<feature type="transmembrane region" description="Helical" evidence="7">
    <location>
        <begin position="222"/>
        <end position="240"/>
    </location>
</feature>
<feature type="transmembrane region" description="Helical" evidence="7">
    <location>
        <begin position="183"/>
        <end position="202"/>
    </location>
</feature>
<evidence type="ECO:0000256" key="1">
    <source>
        <dbReference type="ARBA" id="ARBA00004141"/>
    </source>
</evidence>
<reference evidence="9 10" key="1">
    <citation type="submission" date="2019-05" db="EMBL/GenBank/DDBJ databases">
        <title>Panacibacter sp. strain 17mud1-8 Genome sequencing and assembly.</title>
        <authorList>
            <person name="Chhetri G."/>
        </authorList>
    </citation>
    <scope>NUCLEOTIDE SEQUENCE [LARGE SCALE GENOMIC DNA]</scope>
    <source>
        <strain evidence="9 10">17mud1-8</strain>
    </source>
</reference>
<evidence type="ECO:0000256" key="2">
    <source>
        <dbReference type="ARBA" id="ARBA00009045"/>
    </source>
</evidence>
<dbReference type="InterPro" id="IPR050925">
    <property type="entry name" value="Rhomboid_protease_S54"/>
</dbReference>
<sequence>MPIPIGDDNRDRRLTPYINYLLIALNIFVFVWWQAWGSNVSVSLAYATVPGEILTGTDIVTQSQILTDAYTGRYFEMPGLQPTPIPVFLTLITSQFLHGGFAHLFGNMVFLWIFGDNIEDSMGHFRYLIFYLLCGIIAGLIHVFSTLVLGQDLLIPSLGASGAISGVLGGYIVLHPYRGIHVWFYLFIITIPAFLVVGLWFVFQVLSGLGTLGGEEIGGVAYGAHIGGFIAGLLLVKPFMKHIPPPRRRSYWR</sequence>
<comment type="caution">
    <text evidence="9">The sequence shown here is derived from an EMBL/GenBank/DDBJ whole genome shotgun (WGS) entry which is preliminary data.</text>
</comment>
<organism evidence="9 10">
    <name type="scientific">Ilyomonas limi</name>
    <dbReference type="NCBI Taxonomy" id="2575867"/>
    <lineage>
        <taxon>Bacteria</taxon>
        <taxon>Pseudomonadati</taxon>
        <taxon>Bacteroidota</taxon>
        <taxon>Chitinophagia</taxon>
        <taxon>Chitinophagales</taxon>
        <taxon>Chitinophagaceae</taxon>
        <taxon>Ilyomonas</taxon>
    </lineage>
</organism>
<evidence type="ECO:0000313" key="9">
    <source>
        <dbReference type="EMBL" id="TKK68586.1"/>
    </source>
</evidence>
<feature type="transmembrane region" description="Helical" evidence="7">
    <location>
        <begin position="96"/>
        <end position="115"/>
    </location>
</feature>
<dbReference type="PANTHER" id="PTHR43731">
    <property type="entry name" value="RHOMBOID PROTEASE"/>
    <property type="match status" value="1"/>
</dbReference>
<dbReference type="AlphaFoldDB" id="A0A4U3L4M2"/>
<dbReference type="InterPro" id="IPR035952">
    <property type="entry name" value="Rhomboid-like_sf"/>
</dbReference>
<dbReference type="GO" id="GO:0004252">
    <property type="term" value="F:serine-type endopeptidase activity"/>
    <property type="evidence" value="ECO:0007669"/>
    <property type="project" value="InterPro"/>
</dbReference>
<evidence type="ECO:0000256" key="4">
    <source>
        <dbReference type="ARBA" id="ARBA00022801"/>
    </source>
</evidence>
<dbReference type="Gene3D" id="1.20.1540.10">
    <property type="entry name" value="Rhomboid-like"/>
    <property type="match status" value="1"/>
</dbReference>
<feature type="transmembrane region" description="Helical" evidence="7">
    <location>
        <begin position="127"/>
        <end position="147"/>
    </location>
</feature>
<keyword evidence="5 7" id="KW-1133">Transmembrane helix</keyword>
<dbReference type="GO" id="GO:0016020">
    <property type="term" value="C:membrane"/>
    <property type="evidence" value="ECO:0007669"/>
    <property type="project" value="UniProtKB-SubCell"/>
</dbReference>
<proteinExistence type="inferred from homology"/>
<keyword evidence="6 7" id="KW-0472">Membrane</keyword>
<evidence type="ECO:0000256" key="7">
    <source>
        <dbReference type="SAM" id="Phobius"/>
    </source>
</evidence>
<dbReference type="RefSeq" id="WP_137261774.1">
    <property type="nucleotide sequence ID" value="NZ_SZQL01000007.1"/>
</dbReference>
<gene>
    <name evidence="9" type="ORF">FC093_10720</name>
</gene>
<dbReference type="GO" id="GO:0006508">
    <property type="term" value="P:proteolysis"/>
    <property type="evidence" value="ECO:0007669"/>
    <property type="project" value="UniProtKB-KW"/>
</dbReference>